<name>A0A4U3AC17_9BACI</name>
<dbReference type="Pfam" id="PF00149">
    <property type="entry name" value="Metallophos"/>
    <property type="match status" value="1"/>
</dbReference>
<protein>
    <submittedName>
        <fullName evidence="2">Bifunctional metallophosphatase/5'-nucleotidase</fullName>
    </submittedName>
</protein>
<reference evidence="2 3" key="1">
    <citation type="journal article" date="2019" name="Environ. Microbiol.">
        <title>An active ?-lactamase is a part of an orchestrated cell wall stress resistance network of Bacillus subtilis and related rhizosphere species.</title>
        <authorList>
            <person name="Bucher T."/>
            <person name="Keren-Paz A."/>
            <person name="Hausser J."/>
            <person name="Olender T."/>
            <person name="Cytryn E."/>
            <person name="Kolodkin-Gal I."/>
        </authorList>
    </citation>
    <scope>NUCLEOTIDE SEQUENCE [LARGE SCALE GENOMIC DNA]</scope>
    <source>
        <strain evidence="2 3">I5</strain>
    </source>
</reference>
<dbReference type="GO" id="GO:0030288">
    <property type="term" value="C:outer membrane-bounded periplasmic space"/>
    <property type="evidence" value="ECO:0007669"/>
    <property type="project" value="TreeGrafter"/>
</dbReference>
<dbReference type="PANTHER" id="PTHR11575">
    <property type="entry name" value="5'-NUCLEOTIDASE-RELATED"/>
    <property type="match status" value="1"/>
</dbReference>
<dbReference type="InterPro" id="IPR006179">
    <property type="entry name" value="5_nucleotidase/apyrase"/>
</dbReference>
<feature type="domain" description="Calcineurin-like phosphoesterase" evidence="1">
    <location>
        <begin position="2"/>
        <end position="102"/>
    </location>
</feature>
<dbReference type="PROSITE" id="PS00786">
    <property type="entry name" value="5_NUCLEOTIDASE_2"/>
    <property type="match status" value="1"/>
</dbReference>
<dbReference type="InterPro" id="IPR006146">
    <property type="entry name" value="5'-Nucleotdase_CS"/>
</dbReference>
<feature type="non-terminal residue" evidence="2">
    <location>
        <position position="119"/>
    </location>
</feature>
<sequence>FLTSDIHGTVYPIHYQDNSQAEIGLAKISTLIKKERSQNRNVLLIDNGDLIQGTPFTYHYATYEEDKKNPMSLLANYLRYDAAVIGNHEFNYGMDILNNAISTANFPYLSANILDKNRK</sequence>
<dbReference type="InterPro" id="IPR029052">
    <property type="entry name" value="Metallo-depent_PP-like"/>
</dbReference>
<accession>A0A4U3AC17</accession>
<dbReference type="AlphaFoldDB" id="A0A4U3AC17"/>
<feature type="non-terminal residue" evidence="2">
    <location>
        <position position="1"/>
    </location>
</feature>
<dbReference type="SUPFAM" id="SSF56300">
    <property type="entry name" value="Metallo-dependent phosphatases"/>
    <property type="match status" value="1"/>
</dbReference>
<dbReference type="InterPro" id="IPR004843">
    <property type="entry name" value="Calcineurin-like_PHP"/>
</dbReference>
<evidence type="ECO:0000313" key="3">
    <source>
        <dbReference type="Proteomes" id="UP000305222"/>
    </source>
</evidence>
<organism evidence="2 3">
    <name type="scientific">Bacillus wiedmannii</name>
    <dbReference type="NCBI Taxonomy" id="1890302"/>
    <lineage>
        <taxon>Bacteria</taxon>
        <taxon>Bacillati</taxon>
        <taxon>Bacillota</taxon>
        <taxon>Bacilli</taxon>
        <taxon>Bacillales</taxon>
        <taxon>Bacillaceae</taxon>
        <taxon>Bacillus</taxon>
        <taxon>Bacillus cereus group</taxon>
    </lineage>
</organism>
<dbReference type="GO" id="GO:0000166">
    <property type="term" value="F:nucleotide binding"/>
    <property type="evidence" value="ECO:0007669"/>
    <property type="project" value="InterPro"/>
</dbReference>
<dbReference type="GO" id="GO:0009166">
    <property type="term" value="P:nucleotide catabolic process"/>
    <property type="evidence" value="ECO:0007669"/>
    <property type="project" value="InterPro"/>
</dbReference>
<dbReference type="GO" id="GO:0016788">
    <property type="term" value="F:hydrolase activity, acting on ester bonds"/>
    <property type="evidence" value="ECO:0007669"/>
    <property type="project" value="InterPro"/>
</dbReference>
<dbReference type="Proteomes" id="UP000305222">
    <property type="component" value="Unassembled WGS sequence"/>
</dbReference>
<proteinExistence type="predicted"/>
<dbReference type="Gene3D" id="3.60.21.10">
    <property type="match status" value="1"/>
</dbReference>
<dbReference type="PANTHER" id="PTHR11575:SF6">
    <property type="entry name" value="2',3'-CYCLIC-NUCLEOTIDE 2'-PHOSPHODIESTERASE_3'-NUCLEOTIDASE"/>
    <property type="match status" value="1"/>
</dbReference>
<dbReference type="GO" id="GO:0046872">
    <property type="term" value="F:metal ion binding"/>
    <property type="evidence" value="ECO:0007669"/>
    <property type="project" value="InterPro"/>
</dbReference>
<gene>
    <name evidence="2" type="ORF">FC699_30625</name>
</gene>
<evidence type="ECO:0000313" key="2">
    <source>
        <dbReference type="EMBL" id="TKI85435.1"/>
    </source>
</evidence>
<evidence type="ECO:0000259" key="1">
    <source>
        <dbReference type="Pfam" id="PF00149"/>
    </source>
</evidence>
<comment type="caution">
    <text evidence="2">The sequence shown here is derived from an EMBL/GenBank/DDBJ whole genome shotgun (WGS) entry which is preliminary data.</text>
</comment>
<dbReference type="EMBL" id="SZON01002606">
    <property type="protein sequence ID" value="TKI85435.1"/>
    <property type="molecule type" value="Genomic_DNA"/>
</dbReference>